<evidence type="ECO:0000313" key="3">
    <source>
        <dbReference type="Proteomes" id="UP000555728"/>
    </source>
</evidence>
<dbReference type="GO" id="GO:0015979">
    <property type="term" value="P:photosynthesis"/>
    <property type="evidence" value="ECO:0007669"/>
    <property type="project" value="InterPro"/>
</dbReference>
<keyword evidence="2" id="KW-0560">Oxidoreductase</keyword>
<reference evidence="2 3" key="1">
    <citation type="submission" date="2020-08" db="EMBL/GenBank/DDBJ databases">
        <title>Genome sequencing of Purple Non-Sulfur Bacteria from various extreme environments.</title>
        <authorList>
            <person name="Mayer M."/>
        </authorList>
    </citation>
    <scope>NUCLEOTIDE SEQUENCE [LARGE SCALE GENOMIC DNA]</scope>
    <source>
        <strain evidence="2 3">JA135</strain>
    </source>
</reference>
<dbReference type="InterPro" id="IPR024096">
    <property type="entry name" value="NO_sig/Golgi_transp_ligand-bd"/>
</dbReference>
<keyword evidence="3" id="KW-1185">Reference proteome</keyword>
<evidence type="ECO:0000313" key="2">
    <source>
        <dbReference type="EMBL" id="MBB4284383.1"/>
    </source>
</evidence>
<dbReference type="InterPro" id="IPR004096">
    <property type="entry name" value="V4R"/>
</dbReference>
<evidence type="ECO:0000259" key="1">
    <source>
        <dbReference type="SMART" id="SM00989"/>
    </source>
</evidence>
<comment type="caution">
    <text evidence="2">The sequence shown here is derived from an EMBL/GenBank/DDBJ whole genome shotgun (WGS) entry which is preliminary data.</text>
</comment>
<dbReference type="NCBIfam" id="TIGR02019">
    <property type="entry name" value="BchJ"/>
    <property type="match status" value="1"/>
</dbReference>
<gene>
    <name evidence="2" type="ORF">GGD88_000089</name>
</gene>
<dbReference type="GO" id="GO:0016491">
    <property type="term" value="F:oxidoreductase activity"/>
    <property type="evidence" value="ECO:0007669"/>
    <property type="project" value="UniProtKB-KW"/>
</dbReference>
<name>A0A7W6WJA6_9PROT</name>
<dbReference type="EMBL" id="JACIGI010000001">
    <property type="protein sequence ID" value="MBB4284383.1"/>
    <property type="molecule type" value="Genomic_DNA"/>
</dbReference>
<dbReference type="EC" id="1.-.-.-" evidence="2"/>
<organism evidence="2 3">
    <name type="scientific">Roseospira goensis</name>
    <dbReference type="NCBI Taxonomy" id="391922"/>
    <lineage>
        <taxon>Bacteria</taxon>
        <taxon>Pseudomonadati</taxon>
        <taxon>Pseudomonadota</taxon>
        <taxon>Alphaproteobacteria</taxon>
        <taxon>Rhodospirillales</taxon>
        <taxon>Rhodospirillaceae</taxon>
        <taxon>Roseospira</taxon>
    </lineage>
</organism>
<dbReference type="SUPFAM" id="SSF111126">
    <property type="entry name" value="Ligand-binding domain in the NO signalling and Golgi transport"/>
    <property type="match status" value="1"/>
</dbReference>
<protein>
    <submittedName>
        <fullName evidence="2">Divinyl protochlorophyllide a 8-vinyl-reductase</fullName>
        <ecNumber evidence="2">1.-.-.-</ecNumber>
    </submittedName>
</protein>
<dbReference type="AlphaFoldDB" id="A0A7W6WJA6"/>
<feature type="domain" description="4-vinyl reductase 4VR" evidence="1">
    <location>
        <begin position="157"/>
        <end position="219"/>
    </location>
</feature>
<dbReference type="PANTHER" id="PTHR35090">
    <property type="entry name" value="DNA-DIRECTED RNA POLYMERASE SUBUNIT I"/>
    <property type="match status" value="1"/>
</dbReference>
<dbReference type="RefSeq" id="WP_184430859.1">
    <property type="nucleotide sequence ID" value="NZ_JACIGI010000001.1"/>
</dbReference>
<dbReference type="InterPro" id="IPR010249">
    <property type="entry name" value="BchJ"/>
</dbReference>
<proteinExistence type="predicted"/>
<dbReference type="PANTHER" id="PTHR35090:SF1">
    <property type="entry name" value="SLR0144 PROTEIN"/>
    <property type="match status" value="1"/>
</dbReference>
<dbReference type="SMART" id="SM00989">
    <property type="entry name" value="V4R"/>
    <property type="match status" value="1"/>
</dbReference>
<sequence length="227" mass="23911">MCDLRDRAADADTCPDCAAAGTPPDEDARIGPNSITRIADALRDRRGPVETAALFAAAGLAHHAARPPESMVPAADVTALHGVLRARLDHDTVVAVSRAAGVATADYLLAHRIPKPAQAVLRLLPPVPAARVLIGAMGRHAWTFAGGGRFEGHAGRPTRLVIADGPIQAAVADAEAPVCDYYAATFERLFRVLVARRTRVREVACQAMGAPACVFEADWTRSGDARS</sequence>
<accession>A0A7W6WJA6</accession>
<dbReference type="GO" id="GO:0030494">
    <property type="term" value="P:bacteriochlorophyll biosynthetic process"/>
    <property type="evidence" value="ECO:0007669"/>
    <property type="project" value="InterPro"/>
</dbReference>
<dbReference type="Gene3D" id="3.30.1380.20">
    <property type="entry name" value="Trafficking protein particle complex subunit 3"/>
    <property type="match status" value="1"/>
</dbReference>
<dbReference type="Proteomes" id="UP000555728">
    <property type="component" value="Unassembled WGS sequence"/>
</dbReference>
<dbReference type="Pfam" id="PF02830">
    <property type="entry name" value="V4R"/>
    <property type="match status" value="1"/>
</dbReference>